<dbReference type="InterPro" id="IPR000522">
    <property type="entry name" value="ABC_transptr_permease_BtuC"/>
</dbReference>
<dbReference type="STRING" id="1403316.PRV_02255"/>
<dbReference type="GO" id="GO:0005886">
    <property type="term" value="C:plasma membrane"/>
    <property type="evidence" value="ECO:0007669"/>
    <property type="project" value="UniProtKB-SubCell"/>
</dbReference>
<feature type="transmembrane region" description="Helical" evidence="8">
    <location>
        <begin position="241"/>
        <end position="260"/>
    </location>
</feature>
<evidence type="ECO:0000256" key="4">
    <source>
        <dbReference type="ARBA" id="ARBA00022475"/>
    </source>
</evidence>
<sequence length="373" mass="41817">MSNIYAYYSLPKNLLERKKNYVGWNPLKSLFTKKWCIGISLVLLSLALLCTNLFTKLPKWELEEVLAPLFGVRPKAKSEVQTQDMNKFGDYQRVVWISFASILAAVLLSLSGNVSQSLLQNPLADCSTLGMIDGAAFGLMVLKVILGANVGDFYWAHFVTSFLCAFMVFALIWFLFNRKTTWERTNICTMIILFGLVLNIFFRTSIHLIKQYSPTSINTSFALAMGGAENIFNLFPSQYSLIRWSIPIVMVLFIIVRSLSKNWNLTELGFDQAHSLGVNVKALQFIGYLIILCCNTLTINLVGNISFIGLISTHLARKLYRTRKYETIIPISSIIAMCLMMIAVTINQSIPSISSSNVILALGALSLLLLTKE</sequence>
<proteinExistence type="inferred from homology"/>
<gene>
    <name evidence="9" type="ORF">PRV_02255</name>
</gene>
<feature type="transmembrane region" description="Helical" evidence="8">
    <location>
        <begin position="126"/>
        <end position="148"/>
    </location>
</feature>
<dbReference type="OrthoDB" id="9792889at2"/>
<dbReference type="PANTHER" id="PTHR30472">
    <property type="entry name" value="FERRIC ENTEROBACTIN TRANSPORT SYSTEM PERMEASE PROTEIN"/>
    <property type="match status" value="1"/>
</dbReference>
<feature type="transmembrane region" description="Helical" evidence="8">
    <location>
        <begin position="188"/>
        <end position="209"/>
    </location>
</feature>
<dbReference type="Proteomes" id="UP000017119">
    <property type="component" value="Chromosome"/>
</dbReference>
<name>U5NG65_9MOLU</name>
<evidence type="ECO:0000256" key="3">
    <source>
        <dbReference type="ARBA" id="ARBA00022448"/>
    </source>
</evidence>
<evidence type="ECO:0000256" key="7">
    <source>
        <dbReference type="ARBA" id="ARBA00023136"/>
    </source>
</evidence>
<feature type="transmembrane region" description="Helical" evidence="8">
    <location>
        <begin position="94"/>
        <end position="114"/>
    </location>
</feature>
<protein>
    <recommendedName>
        <fullName evidence="11">Ferrichrome ABC transporter</fullName>
    </recommendedName>
</protein>
<organism evidence="9 10">
    <name type="scientific">Mycoplasma parvum str. Indiana</name>
    <dbReference type="NCBI Taxonomy" id="1403316"/>
    <lineage>
        <taxon>Bacteria</taxon>
        <taxon>Bacillati</taxon>
        <taxon>Mycoplasmatota</taxon>
        <taxon>Mollicutes</taxon>
        <taxon>Mycoplasmataceae</taxon>
        <taxon>Mycoplasma</taxon>
    </lineage>
</organism>
<evidence type="ECO:0000313" key="10">
    <source>
        <dbReference type="Proteomes" id="UP000017119"/>
    </source>
</evidence>
<dbReference type="RefSeq" id="WP_022770147.1">
    <property type="nucleotide sequence ID" value="NC_022575.1"/>
</dbReference>
<dbReference type="GO" id="GO:0033214">
    <property type="term" value="P:siderophore-iron import into cell"/>
    <property type="evidence" value="ECO:0007669"/>
    <property type="project" value="TreeGrafter"/>
</dbReference>
<dbReference type="SUPFAM" id="SSF81345">
    <property type="entry name" value="ABC transporter involved in vitamin B12 uptake, BtuC"/>
    <property type="match status" value="1"/>
</dbReference>
<keyword evidence="7 8" id="KW-0472">Membrane</keyword>
<dbReference type="InterPro" id="IPR037294">
    <property type="entry name" value="ABC_BtuC-like"/>
</dbReference>
<evidence type="ECO:0000256" key="5">
    <source>
        <dbReference type="ARBA" id="ARBA00022692"/>
    </source>
</evidence>
<feature type="transmembrane region" description="Helical" evidence="8">
    <location>
        <begin position="352"/>
        <end position="370"/>
    </location>
</feature>
<dbReference type="KEGG" id="mpv:PRV_02255"/>
<dbReference type="Pfam" id="PF01032">
    <property type="entry name" value="FecCD"/>
    <property type="match status" value="1"/>
</dbReference>
<evidence type="ECO:0000256" key="6">
    <source>
        <dbReference type="ARBA" id="ARBA00022989"/>
    </source>
</evidence>
<keyword evidence="5 8" id="KW-0812">Transmembrane</keyword>
<dbReference type="HOGENOM" id="CLU_735333_0_0_14"/>
<keyword evidence="10" id="KW-1185">Reference proteome</keyword>
<feature type="transmembrane region" description="Helical" evidence="8">
    <location>
        <begin position="35"/>
        <end position="54"/>
    </location>
</feature>
<dbReference type="PANTHER" id="PTHR30472:SF25">
    <property type="entry name" value="ABC TRANSPORTER PERMEASE PROTEIN MJ0876-RELATED"/>
    <property type="match status" value="1"/>
</dbReference>
<evidence type="ECO:0008006" key="11">
    <source>
        <dbReference type="Google" id="ProtNLM"/>
    </source>
</evidence>
<accession>U5NG65</accession>
<feature type="transmembrane region" description="Helical" evidence="8">
    <location>
        <begin position="285"/>
        <end position="316"/>
    </location>
</feature>
<reference evidence="9 10" key="1">
    <citation type="journal article" date="2013" name="Genome Announc.">
        <title>Genome Sequence of Mycoplasma parvum (Formerly Eperythrozoon parvum), a Diminutive Hemoplasma of the Pig.</title>
        <authorList>
            <person name="do Nascimento N.C."/>
            <person name="Dos Santos A.P."/>
            <person name="Chu Y."/>
            <person name="Guimaraes A.M."/>
            <person name="Pagliaro A."/>
            <person name="Messick J.B."/>
        </authorList>
    </citation>
    <scope>NUCLEOTIDE SEQUENCE [LARGE SCALE GENOMIC DNA]</scope>
    <source>
        <strain evidence="9 10">Indiana</strain>
    </source>
</reference>
<evidence type="ECO:0000313" key="9">
    <source>
        <dbReference type="EMBL" id="AGX89189.1"/>
    </source>
</evidence>
<dbReference type="Gene3D" id="1.10.3470.10">
    <property type="entry name" value="ABC transporter involved in vitamin B12 uptake, BtuC"/>
    <property type="match status" value="1"/>
</dbReference>
<keyword evidence="6 8" id="KW-1133">Transmembrane helix</keyword>
<feature type="transmembrane region" description="Helical" evidence="8">
    <location>
        <begin position="154"/>
        <end position="176"/>
    </location>
</feature>
<dbReference type="CDD" id="cd06550">
    <property type="entry name" value="TM_ABC_iron-siderophores_like"/>
    <property type="match status" value="1"/>
</dbReference>
<keyword evidence="3" id="KW-0813">Transport</keyword>
<dbReference type="EMBL" id="CP006771">
    <property type="protein sequence ID" value="AGX89189.1"/>
    <property type="molecule type" value="Genomic_DNA"/>
</dbReference>
<evidence type="ECO:0000256" key="1">
    <source>
        <dbReference type="ARBA" id="ARBA00004651"/>
    </source>
</evidence>
<dbReference type="PATRIC" id="fig|1403316.3.peg.420"/>
<keyword evidence="4" id="KW-1003">Cell membrane</keyword>
<comment type="similarity">
    <text evidence="2">Belongs to the binding-protein-dependent transport system permease family. FecCD subfamily.</text>
</comment>
<evidence type="ECO:0000256" key="2">
    <source>
        <dbReference type="ARBA" id="ARBA00007935"/>
    </source>
</evidence>
<evidence type="ECO:0000256" key="8">
    <source>
        <dbReference type="SAM" id="Phobius"/>
    </source>
</evidence>
<dbReference type="AlphaFoldDB" id="U5NG65"/>
<comment type="subcellular location">
    <subcellularLocation>
        <location evidence="1">Cell membrane</location>
        <topology evidence="1">Multi-pass membrane protein</topology>
    </subcellularLocation>
</comment>
<feature type="transmembrane region" description="Helical" evidence="8">
    <location>
        <begin position="328"/>
        <end position="346"/>
    </location>
</feature>
<dbReference type="GO" id="GO:0022857">
    <property type="term" value="F:transmembrane transporter activity"/>
    <property type="evidence" value="ECO:0007669"/>
    <property type="project" value="InterPro"/>
</dbReference>